<feature type="transmembrane region" description="Helical" evidence="1">
    <location>
        <begin position="50"/>
        <end position="76"/>
    </location>
</feature>
<proteinExistence type="predicted"/>
<dbReference type="InterPro" id="IPR050721">
    <property type="entry name" value="Trk_Ktr_HKT_K-transport"/>
</dbReference>
<dbReference type="PANTHER" id="PTHR43833:SF9">
    <property type="entry name" value="POTASSIUM CHANNEL PROTEIN YUGO-RELATED"/>
    <property type="match status" value="1"/>
</dbReference>
<feature type="transmembrane region" description="Helical" evidence="1">
    <location>
        <begin position="21"/>
        <end position="38"/>
    </location>
</feature>
<dbReference type="InterPro" id="IPR036291">
    <property type="entry name" value="NAD(P)-bd_dom_sf"/>
</dbReference>
<reference evidence="4" key="1">
    <citation type="submission" date="2023-07" db="EMBL/GenBank/DDBJ databases">
        <title>Draft genome sequence of Agarivorans aestuarii strain ZMCS4, a CAZymes producing bacteria isolated from the marine brown algae Clodostephus spongiosus.</title>
        <authorList>
            <person name="Lorente B."/>
            <person name="Cabral C."/>
            <person name="Frias J."/>
            <person name="Faria J."/>
            <person name="Toubarro D."/>
        </authorList>
    </citation>
    <scope>NUCLEOTIDE SEQUENCE [LARGE SCALE GENOMIC DNA]</scope>
    <source>
        <strain evidence="4">ZMCS4</strain>
    </source>
</reference>
<evidence type="ECO:0000256" key="1">
    <source>
        <dbReference type="SAM" id="Phobius"/>
    </source>
</evidence>
<protein>
    <submittedName>
        <fullName evidence="3">Ion channel</fullName>
    </submittedName>
</protein>
<dbReference type="Gene3D" id="3.40.50.720">
    <property type="entry name" value="NAD(P)-binding Rossmann-like Domain"/>
    <property type="match status" value="1"/>
</dbReference>
<evidence type="ECO:0000259" key="2">
    <source>
        <dbReference type="Pfam" id="PF07885"/>
    </source>
</evidence>
<feature type="domain" description="Potassium channel" evidence="2">
    <location>
        <begin position="20"/>
        <end position="69"/>
    </location>
</feature>
<organism evidence="3 4">
    <name type="scientific">Agarivorans aestuarii</name>
    <dbReference type="NCBI Taxonomy" id="1563703"/>
    <lineage>
        <taxon>Bacteria</taxon>
        <taxon>Pseudomonadati</taxon>
        <taxon>Pseudomonadota</taxon>
        <taxon>Gammaproteobacteria</taxon>
        <taxon>Alteromonadales</taxon>
        <taxon>Alteromonadaceae</taxon>
        <taxon>Agarivorans</taxon>
    </lineage>
</organism>
<name>A0ABU7G5D1_9ALTE</name>
<comment type="caution">
    <text evidence="3">The sequence shown here is derived from an EMBL/GenBank/DDBJ whole genome shotgun (WGS) entry which is preliminary data.</text>
</comment>
<accession>A0ABU7G5D1</accession>
<evidence type="ECO:0000313" key="4">
    <source>
        <dbReference type="Proteomes" id="UP001310248"/>
    </source>
</evidence>
<dbReference type="InterPro" id="IPR013099">
    <property type="entry name" value="K_chnl_dom"/>
</dbReference>
<gene>
    <name evidence="3" type="ORF">SNR37_003645</name>
</gene>
<dbReference type="PANTHER" id="PTHR43833">
    <property type="entry name" value="POTASSIUM CHANNEL PROTEIN 2-RELATED-RELATED"/>
    <property type="match status" value="1"/>
</dbReference>
<dbReference type="RefSeq" id="WP_329775371.1">
    <property type="nucleotide sequence ID" value="NZ_JAYDYW010000007.1"/>
</dbReference>
<evidence type="ECO:0000313" key="3">
    <source>
        <dbReference type="EMBL" id="MEE1674209.1"/>
    </source>
</evidence>
<dbReference type="Gene3D" id="1.10.287.70">
    <property type="match status" value="1"/>
</dbReference>
<dbReference type="SUPFAM" id="SSF81324">
    <property type="entry name" value="Voltage-gated potassium channels"/>
    <property type="match status" value="1"/>
</dbReference>
<keyword evidence="1" id="KW-0812">Transmembrane</keyword>
<keyword evidence="1" id="KW-0472">Membrane</keyword>
<dbReference type="Pfam" id="PF07885">
    <property type="entry name" value="Ion_trans_2"/>
    <property type="match status" value="1"/>
</dbReference>
<keyword evidence="4" id="KW-1185">Reference proteome</keyword>
<dbReference type="SUPFAM" id="SSF51735">
    <property type="entry name" value="NAD(P)-binding Rossmann-fold domains"/>
    <property type="match status" value="1"/>
</dbReference>
<keyword evidence="1" id="KW-1133">Transmembrane helix</keyword>
<dbReference type="EMBL" id="JAYDYW010000007">
    <property type="protein sequence ID" value="MEE1674209.1"/>
    <property type="molecule type" value="Genomic_DNA"/>
</dbReference>
<reference evidence="3 4" key="2">
    <citation type="submission" date="2023-12" db="EMBL/GenBank/DDBJ databases">
        <authorList>
            <consortium name="Cladostephus spongiosus"/>
            <person name="Lorente B."/>
            <person name="Cabral C."/>
            <person name="Frias J."/>
            <person name="Faria J."/>
            <person name="Toubarro D."/>
        </authorList>
    </citation>
    <scope>NUCLEOTIDE SEQUENCE [LARGE SCALE GENOMIC DNA]</scope>
    <source>
        <strain evidence="3 4">ZMCS4</strain>
    </source>
</reference>
<dbReference type="Proteomes" id="UP001310248">
    <property type="component" value="Unassembled WGS sequence"/>
</dbReference>
<sequence length="317" mass="34956">MLISYFSLMLVGEHDLINSETFLYWMVVTASTVGYGDFGPSTPLGRLIVSVWVIPIGISIFAIVVAKAGFIINDIYTKGARGHRMLKLSNHTVIIGWNGNRTLRLIELLKASTNGSSDSILLCVDSKIENPLPGHIEFAQVDSYSHAETMARTNLAQASRIIIDTDQDDVTLTSALYCAKLNPSCHKTAYLQDQTVAELLRSHCPKVEVIPSVTVEMLARSAMDPGSAQVHQQLLDTTHGMTQYSVQYSGTISIEFAAVFHHFKENLQATIIGFKAAGDSRLQLNPSLDTQLHQADSLYYIAERRLSDAECFNFKNG</sequence>